<evidence type="ECO:0000313" key="2">
    <source>
        <dbReference type="Proteomes" id="UP000277537"/>
    </source>
</evidence>
<dbReference type="Proteomes" id="UP000277537">
    <property type="component" value="Unassembled WGS sequence"/>
</dbReference>
<protein>
    <submittedName>
        <fullName evidence="1">Uncharacterized protein</fullName>
    </submittedName>
</protein>
<reference evidence="1 2" key="1">
    <citation type="submission" date="2018-10" db="EMBL/GenBank/DDBJ databases">
        <title>Transmission dynamics of multidrug resistant bacteria on intensive care unit surfaces.</title>
        <authorList>
            <person name="D'Souza A.W."/>
            <person name="Potter R.F."/>
            <person name="Wallace M."/>
            <person name="Shupe A."/>
            <person name="Patel S."/>
            <person name="Sun S."/>
            <person name="Gul D."/>
            <person name="Kwon J.H."/>
            <person name="Andleeb S."/>
            <person name="Burnham C.-A.D."/>
            <person name="Dantas G."/>
        </authorList>
    </citation>
    <scope>NUCLEOTIDE SEQUENCE [LARGE SCALE GENOMIC DNA]</scope>
    <source>
        <strain evidence="1 2">AJ_385</strain>
    </source>
</reference>
<evidence type="ECO:0000313" key="1">
    <source>
        <dbReference type="EMBL" id="RSE25151.1"/>
    </source>
</evidence>
<organism evidence="1 2">
    <name type="scientific">Acinetobacter johnsonii</name>
    <dbReference type="NCBI Taxonomy" id="40214"/>
    <lineage>
        <taxon>Bacteria</taxon>
        <taxon>Pseudomonadati</taxon>
        <taxon>Pseudomonadota</taxon>
        <taxon>Gammaproteobacteria</taxon>
        <taxon>Moraxellales</taxon>
        <taxon>Moraxellaceae</taxon>
        <taxon>Acinetobacter</taxon>
    </lineage>
</organism>
<sequence>MSNALQRLIDLLPTAAEFVGTITSVDHPNYKVLVVGGSGLNLVTSSTRYNLGASVFVSDGEIKRLAPLGEVIQIEV</sequence>
<comment type="caution">
    <text evidence="1">The sequence shown here is derived from an EMBL/GenBank/DDBJ whole genome shotgun (WGS) entry which is preliminary data.</text>
</comment>
<dbReference type="RefSeq" id="WP_058869408.1">
    <property type="nucleotide sequence ID" value="NZ_CP181916.1"/>
</dbReference>
<dbReference type="EMBL" id="RHXE01000007">
    <property type="protein sequence ID" value="RSE25151.1"/>
    <property type="molecule type" value="Genomic_DNA"/>
</dbReference>
<proteinExistence type="predicted"/>
<dbReference type="AlphaFoldDB" id="A0A0W8H1N8"/>
<accession>A0A0W8H1N8</accession>
<gene>
    <name evidence="1" type="ORF">EGT73_05375</name>
</gene>
<name>A0A0W8H1N8_ACIJO</name>